<protein>
    <submittedName>
        <fullName evidence="2">Uncharacterized protein</fullName>
    </submittedName>
</protein>
<reference evidence="2 3" key="1">
    <citation type="submission" date="2021-06" db="EMBL/GenBank/DDBJ databases">
        <title>Chromosome-level genome assembly of the red-tail catfish (Hemibagrus wyckioides).</title>
        <authorList>
            <person name="Shao F."/>
        </authorList>
    </citation>
    <scope>NUCLEOTIDE SEQUENCE [LARGE SCALE GENOMIC DNA]</scope>
    <source>
        <strain evidence="2">EC202008001</strain>
        <tissue evidence="2">Blood</tissue>
    </source>
</reference>
<dbReference type="EMBL" id="JAHKSW010000018">
    <property type="protein sequence ID" value="KAG7321271.1"/>
    <property type="molecule type" value="Genomic_DNA"/>
</dbReference>
<gene>
    <name evidence="2" type="ORF">KOW79_015686</name>
</gene>
<proteinExistence type="predicted"/>
<name>A0A9D3NEJ7_9TELE</name>
<comment type="caution">
    <text evidence="2">The sequence shown here is derived from an EMBL/GenBank/DDBJ whole genome shotgun (WGS) entry which is preliminary data.</text>
</comment>
<evidence type="ECO:0000313" key="2">
    <source>
        <dbReference type="EMBL" id="KAG7321271.1"/>
    </source>
</evidence>
<organism evidence="2 3">
    <name type="scientific">Hemibagrus wyckioides</name>
    <dbReference type="NCBI Taxonomy" id="337641"/>
    <lineage>
        <taxon>Eukaryota</taxon>
        <taxon>Metazoa</taxon>
        <taxon>Chordata</taxon>
        <taxon>Craniata</taxon>
        <taxon>Vertebrata</taxon>
        <taxon>Euteleostomi</taxon>
        <taxon>Actinopterygii</taxon>
        <taxon>Neopterygii</taxon>
        <taxon>Teleostei</taxon>
        <taxon>Ostariophysi</taxon>
        <taxon>Siluriformes</taxon>
        <taxon>Bagridae</taxon>
        <taxon>Hemibagrus</taxon>
    </lineage>
</organism>
<evidence type="ECO:0000256" key="1">
    <source>
        <dbReference type="SAM" id="MobiDB-lite"/>
    </source>
</evidence>
<evidence type="ECO:0000313" key="3">
    <source>
        <dbReference type="Proteomes" id="UP000824219"/>
    </source>
</evidence>
<feature type="region of interest" description="Disordered" evidence="1">
    <location>
        <begin position="1"/>
        <end position="51"/>
    </location>
</feature>
<feature type="compositionally biased region" description="Basic and acidic residues" evidence="1">
    <location>
        <begin position="1"/>
        <end position="34"/>
    </location>
</feature>
<sequence>MRGRKKETFRQDVNRPHPELWPRGTTPEEKEVNEQKTAQGSGNRGGPRCFNQSLQFEEGHDLSLPGGLIQIDDTTRAQTCYGLLEEGRANVLARLQSSHLAGKTTSCCVKKGGA</sequence>
<keyword evidence="3" id="KW-1185">Reference proteome</keyword>
<dbReference type="AlphaFoldDB" id="A0A9D3NEJ7"/>
<dbReference type="Proteomes" id="UP000824219">
    <property type="component" value="Linkage Group LG18"/>
</dbReference>
<accession>A0A9D3NEJ7</accession>